<evidence type="ECO:0000256" key="6">
    <source>
        <dbReference type="ARBA" id="ARBA00022989"/>
    </source>
</evidence>
<dbReference type="RefSeq" id="XP_013773152.2">
    <property type="nucleotide sequence ID" value="XM_013917698.2"/>
</dbReference>
<dbReference type="PROSITE" id="PS50262">
    <property type="entry name" value="G_PROTEIN_RECEP_F1_2"/>
    <property type="match status" value="1"/>
</dbReference>
<protein>
    <recommendedName>
        <fullName evidence="4">Thyrotropin-releasing hormone receptor</fullName>
    </recommendedName>
    <alternativeName>
        <fullName evidence="8">Thyroliberin receptor</fullName>
    </alternativeName>
</protein>
<dbReference type="Proteomes" id="UP000694941">
    <property type="component" value="Unplaced"/>
</dbReference>
<dbReference type="PANTHER" id="PTHR46061">
    <property type="entry name" value="THYROTROPIN-RELEASING HORMONE RECEPTOR"/>
    <property type="match status" value="1"/>
</dbReference>
<feature type="transmembrane region" description="Helical" evidence="10">
    <location>
        <begin position="160"/>
        <end position="178"/>
    </location>
</feature>
<keyword evidence="12" id="KW-1185">Reference proteome</keyword>
<evidence type="ECO:0000256" key="1">
    <source>
        <dbReference type="ARBA" id="ARBA00004100"/>
    </source>
</evidence>
<comment type="subcellular location">
    <subcellularLocation>
        <location evidence="2">Membrane</location>
    </subcellularLocation>
</comment>
<keyword evidence="5 9" id="KW-0812">Transmembrane</keyword>
<dbReference type="GeneID" id="106458222"/>
<evidence type="ECO:0000256" key="7">
    <source>
        <dbReference type="ARBA" id="ARBA00023136"/>
    </source>
</evidence>
<evidence type="ECO:0000259" key="11">
    <source>
        <dbReference type="PROSITE" id="PS50262"/>
    </source>
</evidence>
<name>A0ABM1B1Z2_LIMPO</name>
<sequence>MSAMASNVSNCTTLCDILDKTTNLTDYAAPTYYSLNYRIVGTIFQGIIFVVGALGNIMVVIVVTKTRSMHTPTNCYLVSLSLADLMVLVASVPNEVLSYYLLGDEWIWGRAGCVIFIFLQYLGINASSLSITAFTVERYIAICHPMKAQMVCTVNRAKKIIIGVWVVACIYCSPWLFLTKTVPIFYKGQENMETCTFALSREHYLGYFFADLVLFYIFPLLLSCVLYGLIARILFTNDLSKSFGKRNQTDTASDWKKNSNTSARVQVVKMLAVVVAVFATLWMPYRCLLVYNSLTKERYMELWFLMFCKTMIFINSAINPILYNAMSIKFRRAFKRVLSCSRASEEASFAPFRSVAVTNHPKIIQKTTEA</sequence>
<evidence type="ECO:0000256" key="10">
    <source>
        <dbReference type="SAM" id="Phobius"/>
    </source>
</evidence>
<accession>A0ABM1B1Z2</accession>
<keyword evidence="9" id="KW-0807">Transducer</keyword>
<keyword evidence="7 10" id="KW-0472">Membrane</keyword>
<dbReference type="PRINTS" id="PR00751">
    <property type="entry name" value="THYROLIBRINR"/>
</dbReference>
<evidence type="ECO:0000256" key="8">
    <source>
        <dbReference type="ARBA" id="ARBA00032251"/>
    </source>
</evidence>
<keyword evidence="6 10" id="KW-1133">Transmembrane helix</keyword>
<keyword evidence="9" id="KW-0297">G-protein coupled receptor</keyword>
<dbReference type="PRINTS" id="PR01846">
    <property type="entry name" value="TRHRFAMILY"/>
</dbReference>
<comment type="function">
    <text evidence="1">Receptor for thyrotropin-releasing hormone (TRH). Upon ligand binding, this G-protein-coupled receptor triggers activation of the phosphatidylinositol (IP3)-calcium-protein kinase C (PKC) pathway.</text>
</comment>
<feature type="transmembrane region" description="Helical" evidence="10">
    <location>
        <begin position="213"/>
        <end position="235"/>
    </location>
</feature>
<reference evidence="13" key="1">
    <citation type="submission" date="2025-08" db="UniProtKB">
        <authorList>
            <consortium name="RefSeq"/>
        </authorList>
    </citation>
    <scope>IDENTIFICATION</scope>
    <source>
        <tissue evidence="13">Muscle</tissue>
    </source>
</reference>
<dbReference type="SMART" id="SM01381">
    <property type="entry name" value="7TM_GPCR_Srsx"/>
    <property type="match status" value="1"/>
</dbReference>
<feature type="transmembrane region" description="Helical" evidence="10">
    <location>
        <begin position="265"/>
        <end position="283"/>
    </location>
</feature>
<dbReference type="SUPFAM" id="SSF81321">
    <property type="entry name" value="Family A G protein-coupled receptor-like"/>
    <property type="match status" value="1"/>
</dbReference>
<evidence type="ECO:0000256" key="9">
    <source>
        <dbReference type="RuleBase" id="RU000688"/>
    </source>
</evidence>
<dbReference type="PROSITE" id="PS00237">
    <property type="entry name" value="G_PROTEIN_RECEP_F1_1"/>
    <property type="match status" value="1"/>
</dbReference>
<dbReference type="PRINTS" id="PR00237">
    <property type="entry name" value="GPCRRHODOPSN"/>
</dbReference>
<evidence type="ECO:0000256" key="4">
    <source>
        <dbReference type="ARBA" id="ARBA00018873"/>
    </source>
</evidence>
<dbReference type="Gene3D" id="1.20.1070.10">
    <property type="entry name" value="Rhodopsin 7-helix transmembrane proteins"/>
    <property type="match status" value="1"/>
</dbReference>
<feature type="transmembrane region" description="Helical" evidence="10">
    <location>
        <begin position="43"/>
        <end position="63"/>
    </location>
</feature>
<evidence type="ECO:0000256" key="3">
    <source>
        <dbReference type="ARBA" id="ARBA00010663"/>
    </source>
</evidence>
<dbReference type="PANTHER" id="PTHR46061:SF3">
    <property type="entry name" value="THYROTROPIN-RELEASING HORMONE RECEPTOR"/>
    <property type="match status" value="1"/>
</dbReference>
<dbReference type="Pfam" id="PF00001">
    <property type="entry name" value="7tm_1"/>
    <property type="match status" value="1"/>
</dbReference>
<evidence type="ECO:0000256" key="5">
    <source>
        <dbReference type="ARBA" id="ARBA00022692"/>
    </source>
</evidence>
<evidence type="ECO:0000313" key="12">
    <source>
        <dbReference type="Proteomes" id="UP000694941"/>
    </source>
</evidence>
<dbReference type="InterPro" id="IPR002120">
    <property type="entry name" value="TRH_rcpt_1"/>
</dbReference>
<dbReference type="InterPro" id="IPR000276">
    <property type="entry name" value="GPCR_Rhodpsn"/>
</dbReference>
<proteinExistence type="inferred from homology"/>
<evidence type="ECO:0000313" key="13">
    <source>
        <dbReference type="RefSeq" id="XP_013773152.2"/>
    </source>
</evidence>
<feature type="transmembrane region" description="Helical" evidence="10">
    <location>
        <begin position="303"/>
        <end position="326"/>
    </location>
</feature>
<dbReference type="InterPro" id="IPR017452">
    <property type="entry name" value="GPCR_Rhodpsn_7TM"/>
</dbReference>
<feature type="transmembrane region" description="Helical" evidence="10">
    <location>
        <begin position="75"/>
        <end position="94"/>
    </location>
</feature>
<keyword evidence="9" id="KW-0675">Receptor</keyword>
<dbReference type="CDD" id="cd14995">
    <property type="entry name" value="7tmA_TRH-R"/>
    <property type="match status" value="1"/>
</dbReference>
<comment type="similarity">
    <text evidence="3 9">Belongs to the G-protein coupled receptor 1 family.</text>
</comment>
<organism evidence="12 13">
    <name type="scientific">Limulus polyphemus</name>
    <name type="common">Atlantic horseshoe crab</name>
    <dbReference type="NCBI Taxonomy" id="6850"/>
    <lineage>
        <taxon>Eukaryota</taxon>
        <taxon>Metazoa</taxon>
        <taxon>Ecdysozoa</taxon>
        <taxon>Arthropoda</taxon>
        <taxon>Chelicerata</taxon>
        <taxon>Merostomata</taxon>
        <taxon>Xiphosura</taxon>
        <taxon>Limulidae</taxon>
        <taxon>Limulus</taxon>
    </lineage>
</organism>
<evidence type="ECO:0000256" key="2">
    <source>
        <dbReference type="ARBA" id="ARBA00004370"/>
    </source>
</evidence>
<feature type="domain" description="G-protein coupled receptors family 1 profile" evidence="11">
    <location>
        <begin position="55"/>
        <end position="323"/>
    </location>
</feature>
<gene>
    <name evidence="13" type="primary">LOC106458222</name>
</gene>
<feature type="transmembrane region" description="Helical" evidence="10">
    <location>
        <begin position="106"/>
        <end position="124"/>
    </location>
</feature>